<dbReference type="HOGENOM" id="CLU_2847003_0_0_5"/>
<accession>Q2IVL6</accession>
<reference evidence="2 3" key="1">
    <citation type="submission" date="2006-01" db="EMBL/GenBank/DDBJ databases">
        <title>Complete sequence of Rhodopseudomonas palustris HaA2.</title>
        <authorList>
            <consortium name="US DOE Joint Genome Institute"/>
            <person name="Copeland A."/>
            <person name="Lucas S."/>
            <person name="Lapidus A."/>
            <person name="Barry K."/>
            <person name="Detter J.C."/>
            <person name="Glavina T."/>
            <person name="Hammon N."/>
            <person name="Israni S."/>
            <person name="Pitluck S."/>
            <person name="Chain P."/>
            <person name="Malfatti S."/>
            <person name="Shin M."/>
            <person name="Vergez L."/>
            <person name="Schmutz J."/>
            <person name="Larimer F."/>
            <person name="Land M."/>
            <person name="Hauser L."/>
            <person name="Pelletier D.A."/>
            <person name="Kyrpides N."/>
            <person name="Anderson I."/>
            <person name="Oda Y."/>
            <person name="Harwood C.S."/>
            <person name="Richardson P."/>
        </authorList>
    </citation>
    <scope>NUCLEOTIDE SEQUENCE [LARGE SCALE GENOMIC DNA]</scope>
    <source>
        <strain evidence="2 3">HaA2</strain>
    </source>
</reference>
<evidence type="ECO:0000256" key="1">
    <source>
        <dbReference type="SAM" id="MobiDB-lite"/>
    </source>
</evidence>
<organism evidence="2 3">
    <name type="scientific">Rhodopseudomonas palustris (strain HaA2)</name>
    <dbReference type="NCBI Taxonomy" id="316058"/>
    <lineage>
        <taxon>Bacteria</taxon>
        <taxon>Pseudomonadati</taxon>
        <taxon>Pseudomonadota</taxon>
        <taxon>Alphaproteobacteria</taxon>
        <taxon>Hyphomicrobiales</taxon>
        <taxon>Nitrobacteraceae</taxon>
        <taxon>Rhodopseudomonas</taxon>
    </lineage>
</organism>
<proteinExistence type="predicted"/>
<name>Q2IVL6_RHOP2</name>
<protein>
    <submittedName>
        <fullName evidence="2">Uncharacterized protein</fullName>
    </submittedName>
</protein>
<dbReference type="EMBL" id="CP000250">
    <property type="protein sequence ID" value="ABD07744.1"/>
    <property type="molecule type" value="Genomic_DNA"/>
</dbReference>
<evidence type="ECO:0000313" key="3">
    <source>
        <dbReference type="Proteomes" id="UP000008809"/>
    </source>
</evidence>
<dbReference type="Proteomes" id="UP000008809">
    <property type="component" value="Chromosome"/>
</dbReference>
<evidence type="ECO:0000313" key="2">
    <source>
        <dbReference type="EMBL" id="ABD07744.1"/>
    </source>
</evidence>
<dbReference type="STRING" id="316058.RPB_3042"/>
<dbReference type="KEGG" id="rpb:RPB_3042"/>
<keyword evidence="3" id="KW-1185">Reference proteome</keyword>
<dbReference type="AlphaFoldDB" id="Q2IVL6"/>
<feature type="region of interest" description="Disordered" evidence="1">
    <location>
        <begin position="1"/>
        <end position="35"/>
    </location>
</feature>
<sequence>MHSPPPHDPKPLHQRPPERAGEWRERTEERAPTAERERLIKQARELDTAANIQGWLSSPELEPPK</sequence>
<gene>
    <name evidence="2" type="ordered locus">RPB_3042</name>
</gene>